<organism evidence="2 3">
    <name type="scientific">Cryptosporangium japonicum</name>
    <dbReference type="NCBI Taxonomy" id="80872"/>
    <lineage>
        <taxon>Bacteria</taxon>
        <taxon>Bacillati</taxon>
        <taxon>Actinomycetota</taxon>
        <taxon>Actinomycetes</taxon>
        <taxon>Cryptosporangiales</taxon>
        <taxon>Cryptosporangiaceae</taxon>
        <taxon>Cryptosporangium</taxon>
    </lineage>
</organism>
<dbReference type="RefSeq" id="WP_344646892.1">
    <property type="nucleotide sequence ID" value="NZ_BAAAGX010000002.1"/>
</dbReference>
<dbReference type="EMBL" id="BAAAGX010000002">
    <property type="protein sequence ID" value="GAA0221304.1"/>
    <property type="molecule type" value="Genomic_DNA"/>
</dbReference>
<evidence type="ECO:0000313" key="3">
    <source>
        <dbReference type="Proteomes" id="UP001500967"/>
    </source>
</evidence>
<evidence type="ECO:0000256" key="1">
    <source>
        <dbReference type="SAM" id="MobiDB-lite"/>
    </source>
</evidence>
<sequence length="79" mass="8448">MTRTRLPLRRLATALGLTRATADTDAEEPTPPTRVVAVLVPSAAGFQLRATPDVRVPDGAGRISRTPDGRITLDWPEAS</sequence>
<keyword evidence="3" id="KW-1185">Reference proteome</keyword>
<protein>
    <submittedName>
        <fullName evidence="2">Uncharacterized protein</fullName>
    </submittedName>
</protein>
<gene>
    <name evidence="2" type="ORF">GCM10009539_03160</name>
</gene>
<evidence type="ECO:0000313" key="2">
    <source>
        <dbReference type="EMBL" id="GAA0221304.1"/>
    </source>
</evidence>
<feature type="region of interest" description="Disordered" evidence="1">
    <location>
        <begin position="57"/>
        <end position="79"/>
    </location>
</feature>
<reference evidence="2 3" key="1">
    <citation type="journal article" date="2019" name="Int. J. Syst. Evol. Microbiol.">
        <title>The Global Catalogue of Microorganisms (GCM) 10K type strain sequencing project: providing services to taxonomists for standard genome sequencing and annotation.</title>
        <authorList>
            <consortium name="The Broad Institute Genomics Platform"/>
            <consortium name="The Broad Institute Genome Sequencing Center for Infectious Disease"/>
            <person name="Wu L."/>
            <person name="Ma J."/>
        </authorList>
    </citation>
    <scope>NUCLEOTIDE SEQUENCE [LARGE SCALE GENOMIC DNA]</scope>
    <source>
        <strain evidence="2 3">JCM 10425</strain>
    </source>
</reference>
<dbReference type="Proteomes" id="UP001500967">
    <property type="component" value="Unassembled WGS sequence"/>
</dbReference>
<name>A0ABN0TGY5_9ACTN</name>
<comment type="caution">
    <text evidence="2">The sequence shown here is derived from an EMBL/GenBank/DDBJ whole genome shotgun (WGS) entry which is preliminary data.</text>
</comment>
<proteinExistence type="predicted"/>
<accession>A0ABN0TGY5</accession>